<dbReference type="InterPro" id="IPR036259">
    <property type="entry name" value="MFS_trans_sf"/>
</dbReference>
<dbReference type="Proteomes" id="UP000247515">
    <property type="component" value="Unassembled WGS sequence"/>
</dbReference>
<feature type="transmembrane region" description="Helical" evidence="10">
    <location>
        <begin position="384"/>
        <end position="404"/>
    </location>
</feature>
<dbReference type="Gene3D" id="1.20.1250.20">
    <property type="entry name" value="MFS general substrate transporter like domains"/>
    <property type="match status" value="2"/>
</dbReference>
<organism evidence="13 14">
    <name type="scientific">Paraburkholderia tropica</name>
    <dbReference type="NCBI Taxonomy" id="92647"/>
    <lineage>
        <taxon>Bacteria</taxon>
        <taxon>Pseudomonadati</taxon>
        <taxon>Pseudomonadota</taxon>
        <taxon>Betaproteobacteria</taxon>
        <taxon>Burkholderiales</taxon>
        <taxon>Burkholderiaceae</taxon>
        <taxon>Paraburkholderia</taxon>
    </lineage>
</organism>
<feature type="transmembrane region" description="Helical" evidence="10">
    <location>
        <begin position="101"/>
        <end position="131"/>
    </location>
</feature>
<dbReference type="PANTHER" id="PTHR43528">
    <property type="entry name" value="ALPHA-KETOGLUTARATE PERMEASE"/>
    <property type="match status" value="1"/>
</dbReference>
<evidence type="ECO:0000256" key="6">
    <source>
        <dbReference type="ARBA" id="ARBA00022847"/>
    </source>
</evidence>
<dbReference type="GO" id="GO:0005886">
    <property type="term" value="C:plasma membrane"/>
    <property type="evidence" value="ECO:0007669"/>
    <property type="project" value="UniProtKB-SubCell"/>
</dbReference>
<evidence type="ECO:0000313" key="14">
    <source>
        <dbReference type="Proteomes" id="UP000183529"/>
    </source>
</evidence>
<dbReference type="RefSeq" id="WP_065059884.1">
    <property type="nucleotide sequence ID" value="NZ_CADFGN010000004.1"/>
</dbReference>
<evidence type="ECO:0000256" key="9">
    <source>
        <dbReference type="SAM" id="MobiDB-lite"/>
    </source>
</evidence>
<reference evidence="12 15" key="2">
    <citation type="submission" date="2018-05" db="EMBL/GenBank/DDBJ databases">
        <title>Genomic Encyclopedia of Type Strains, Phase IV (KMG-V): Genome sequencing to study the core and pangenomes of soil and plant-associated prokaryotes.</title>
        <authorList>
            <person name="Whitman W."/>
        </authorList>
    </citation>
    <scope>NUCLEOTIDE SEQUENCE [LARGE SCALE GENOMIC DNA]</scope>
    <source>
        <strain evidence="12 15">SIr-6563</strain>
    </source>
</reference>
<feature type="region of interest" description="Disordered" evidence="9">
    <location>
        <begin position="1"/>
        <end position="20"/>
    </location>
</feature>
<accession>A0A1A5XEV9</accession>
<dbReference type="SUPFAM" id="SSF103473">
    <property type="entry name" value="MFS general substrate transporter"/>
    <property type="match status" value="1"/>
</dbReference>
<comment type="subcellular location">
    <subcellularLocation>
        <location evidence="1">Cell membrane</location>
        <topology evidence="1">Multi-pass membrane protein</topology>
    </subcellularLocation>
</comment>
<dbReference type="InterPro" id="IPR020846">
    <property type="entry name" value="MFS_dom"/>
</dbReference>
<dbReference type="NCBIfam" id="NF011656">
    <property type="entry name" value="PRK15075.1"/>
    <property type="match status" value="1"/>
</dbReference>
<keyword evidence="8 10" id="KW-0472">Membrane</keyword>
<dbReference type="PROSITE" id="PS50850">
    <property type="entry name" value="MFS"/>
    <property type="match status" value="1"/>
</dbReference>
<feature type="transmembrane region" description="Helical" evidence="10">
    <location>
        <begin position="410"/>
        <end position="431"/>
    </location>
</feature>
<dbReference type="EMBL" id="FNZM01000031">
    <property type="protein sequence ID" value="SEK14798.1"/>
    <property type="molecule type" value="Genomic_DNA"/>
</dbReference>
<feature type="transmembrane region" description="Helical" evidence="10">
    <location>
        <begin position="64"/>
        <end position="89"/>
    </location>
</feature>
<keyword evidence="15" id="KW-1185">Reference proteome</keyword>
<reference evidence="13 14" key="1">
    <citation type="submission" date="2016-10" db="EMBL/GenBank/DDBJ databases">
        <authorList>
            <person name="Varghese N."/>
            <person name="Submissions S."/>
        </authorList>
    </citation>
    <scope>NUCLEOTIDE SEQUENCE [LARGE SCALE GENOMIC DNA]</scope>
    <source>
        <strain evidence="13 14">LMG 22274</strain>
    </source>
</reference>
<dbReference type="GO" id="GO:0015293">
    <property type="term" value="F:symporter activity"/>
    <property type="evidence" value="ECO:0007669"/>
    <property type="project" value="UniProtKB-KW"/>
</dbReference>
<evidence type="ECO:0000256" key="3">
    <source>
        <dbReference type="ARBA" id="ARBA00022448"/>
    </source>
</evidence>
<comment type="similarity">
    <text evidence="2">Belongs to the major facilitator superfamily. Metabolite:H+ Symporter (MHS) family (TC 2.A.1.6) family.</text>
</comment>
<dbReference type="InterPro" id="IPR011701">
    <property type="entry name" value="MFS"/>
</dbReference>
<dbReference type="InterPro" id="IPR005829">
    <property type="entry name" value="Sugar_transporter_CS"/>
</dbReference>
<feature type="transmembrane region" description="Helical" evidence="10">
    <location>
        <begin position="249"/>
        <end position="269"/>
    </location>
</feature>
<evidence type="ECO:0000256" key="2">
    <source>
        <dbReference type="ARBA" id="ARBA00008240"/>
    </source>
</evidence>
<feature type="transmembrane region" description="Helical" evidence="10">
    <location>
        <begin position="289"/>
        <end position="309"/>
    </location>
</feature>
<evidence type="ECO:0000256" key="1">
    <source>
        <dbReference type="ARBA" id="ARBA00004651"/>
    </source>
</evidence>
<feature type="transmembrane region" description="Helical" evidence="10">
    <location>
        <begin position="176"/>
        <end position="194"/>
    </location>
</feature>
<keyword evidence="7 10" id="KW-1133">Transmembrane helix</keyword>
<gene>
    <name evidence="12" type="ORF">C7400_13833</name>
    <name evidence="13" type="ORF">SAMN05216550_13133</name>
</gene>
<feature type="transmembrane region" description="Helical" evidence="10">
    <location>
        <begin position="40"/>
        <end position="58"/>
    </location>
</feature>
<dbReference type="InterPro" id="IPR005828">
    <property type="entry name" value="MFS_sugar_transport-like"/>
</dbReference>
<protein>
    <submittedName>
        <fullName evidence="13">Metabolite-proton symporter</fullName>
    </submittedName>
</protein>
<dbReference type="Proteomes" id="UP000183529">
    <property type="component" value="Unassembled WGS sequence"/>
</dbReference>
<keyword evidence="5 10" id="KW-0812">Transmembrane</keyword>
<dbReference type="Pfam" id="PF07690">
    <property type="entry name" value="MFS_1"/>
    <property type="match status" value="1"/>
</dbReference>
<keyword evidence="3" id="KW-0813">Transport</keyword>
<dbReference type="InterPro" id="IPR051084">
    <property type="entry name" value="H+-coupled_symporters"/>
</dbReference>
<feature type="transmembrane region" description="Helical" evidence="10">
    <location>
        <begin position="316"/>
        <end position="339"/>
    </location>
</feature>
<feature type="domain" description="Major facilitator superfamily (MFS) profile" evidence="11">
    <location>
        <begin position="28"/>
        <end position="437"/>
    </location>
</feature>
<comment type="caution">
    <text evidence="13">The sequence shown here is derived from an EMBL/GenBank/DDBJ whole genome shotgun (WGS) entry which is preliminary data.</text>
</comment>
<dbReference type="AlphaFoldDB" id="A0A1A5XEV9"/>
<feature type="compositionally biased region" description="Low complexity" evidence="9">
    <location>
        <begin position="1"/>
        <end position="19"/>
    </location>
</feature>
<evidence type="ECO:0000256" key="4">
    <source>
        <dbReference type="ARBA" id="ARBA00022475"/>
    </source>
</evidence>
<keyword evidence="6" id="KW-0769">Symport</keyword>
<name>A0A1A5XEV9_9BURK</name>
<sequence>MTPASSSAAPARPTSGTAALAPESKARTVFRAVSGNFLEMYDFMVYGYYAAAIASTFFPADSEFASLMLALSVFGAGFLMRPLGAIVLGAYMDRHGRRKGLILSLSLMAVGTLCVAVVPGYATIGIAAPAIVLMGRLLQGFSAGAELGGVSVYLAEIATKGNRGFYCSWQSGSQQVAVVFAAALGVALHALVPAPEMHSWGWRVPFVVGCMIVPFLFYIRRTLRETEEFEARRHHPGIGEIARAIASNYGIVLAGMGLVIMTTTSFYLITAYTPTFGKVELNLSSLDALLVTVCVGVSNFIWLPIAGAVSDRVGRAPVLIACTALAILTCYPAMQWLVAAPSFGALLAVELWLSTLYAWYNGAMVVALTELMPAHVRTTGFSMAYSLATLIGGFTPAISTWLIHLTGDKAAPGAWMSVAAVCGLVATLFLYRSKATREQYKTA</sequence>
<dbReference type="OrthoDB" id="6766492at2"/>
<proteinExistence type="inferred from homology"/>
<evidence type="ECO:0000256" key="8">
    <source>
        <dbReference type="ARBA" id="ARBA00023136"/>
    </source>
</evidence>
<dbReference type="PANTHER" id="PTHR43528:SF6">
    <property type="entry name" value="CITRATE-PROTON SYMPORTER"/>
    <property type="match status" value="1"/>
</dbReference>
<keyword evidence="4" id="KW-1003">Cell membrane</keyword>
<feature type="transmembrane region" description="Helical" evidence="10">
    <location>
        <begin position="351"/>
        <end position="372"/>
    </location>
</feature>
<dbReference type="GeneID" id="61307503"/>
<evidence type="ECO:0000313" key="12">
    <source>
        <dbReference type="EMBL" id="PXX05928.1"/>
    </source>
</evidence>
<evidence type="ECO:0000256" key="10">
    <source>
        <dbReference type="SAM" id="Phobius"/>
    </source>
</evidence>
<dbReference type="Pfam" id="PF00083">
    <property type="entry name" value="Sugar_tr"/>
    <property type="match status" value="1"/>
</dbReference>
<evidence type="ECO:0000313" key="13">
    <source>
        <dbReference type="EMBL" id="SEK14798.1"/>
    </source>
</evidence>
<evidence type="ECO:0000256" key="5">
    <source>
        <dbReference type="ARBA" id="ARBA00022692"/>
    </source>
</evidence>
<feature type="transmembrane region" description="Helical" evidence="10">
    <location>
        <begin position="137"/>
        <end position="155"/>
    </location>
</feature>
<evidence type="ECO:0000256" key="7">
    <source>
        <dbReference type="ARBA" id="ARBA00022989"/>
    </source>
</evidence>
<evidence type="ECO:0000259" key="11">
    <source>
        <dbReference type="PROSITE" id="PS50850"/>
    </source>
</evidence>
<feature type="transmembrane region" description="Helical" evidence="10">
    <location>
        <begin position="200"/>
        <end position="219"/>
    </location>
</feature>
<dbReference type="EMBL" id="QJJV01000038">
    <property type="protein sequence ID" value="PXX05928.1"/>
    <property type="molecule type" value="Genomic_DNA"/>
</dbReference>
<dbReference type="FunFam" id="1.20.1250.20:FF:000001">
    <property type="entry name" value="Dicarboxylate MFS transporter"/>
    <property type="match status" value="1"/>
</dbReference>
<evidence type="ECO:0000313" key="15">
    <source>
        <dbReference type="Proteomes" id="UP000247515"/>
    </source>
</evidence>
<dbReference type="PROSITE" id="PS00217">
    <property type="entry name" value="SUGAR_TRANSPORT_2"/>
    <property type="match status" value="1"/>
</dbReference>